<protein>
    <submittedName>
        <fullName evidence="1 2">Uncharacterized protein</fullName>
    </submittedName>
</protein>
<dbReference type="VEuPathDB" id="FungiDB:PTTG_25480"/>
<name>A0A180H314_PUCT1</name>
<dbReference type="Proteomes" id="UP000005240">
    <property type="component" value="Unassembled WGS sequence"/>
</dbReference>
<proteinExistence type="predicted"/>
<dbReference type="EnsemblFungi" id="PTTG_25480-t43_1">
    <property type="protein sequence ID" value="PTTG_25480-t43_1-p1"/>
    <property type="gene ID" value="PTTG_25480"/>
</dbReference>
<sequence length="496" mass="57570">MAPQSIVNSPTLTTCGEKTAFLADDHSPGKSGVLQSKSHEVVKVQPTVKMAPASQKDQLIAEVSKLFDLAEEAIISRMRSFYTSRTKAAFNPRETDRDGEIFPKVIKPLWAHAIHTQDCAMLMRESVQNMKMEAKTKGIDTSSAYKQNLRKVLEILEPHLRTTNRQNHLPLSRMDDTMYRKLQLIWNSNPEIFFQIEPILSSRLSKYELHRRLTTLTNQIIQKTAIENWKLISKALADMGHKRRVNQFLKSLERNFELDKEFPDLLNYFELWTKNPGIFKSSLGKPKHDAGSLMMTILGPFEFRRRFNFAVLSHQWFDLKLDFQPQTELPLVVKEDLQSAEKSNGVNLLNVCCLIRYLGLGQPKSFGDSTDNKVLADFERVLRLFNCETYWYVPWFESADRAWLIKTFPEYLERLNDLCTENKKRYIKSIEGQEEKAGRTDENVIDFYREDQVLFHDQGIPLHDIEALEKLRAANTQLKSFTIPTQEQTSMEWLLL</sequence>
<evidence type="ECO:0000313" key="2">
    <source>
        <dbReference type="EnsemblFungi" id="PTTG_25480-t43_1-p1"/>
    </source>
</evidence>
<dbReference type="AlphaFoldDB" id="A0A180H314"/>
<accession>A0A180H314</accession>
<dbReference type="EMBL" id="ADAS02000004">
    <property type="protein sequence ID" value="OAV99201.1"/>
    <property type="molecule type" value="Genomic_DNA"/>
</dbReference>
<reference evidence="1" key="1">
    <citation type="submission" date="2009-11" db="EMBL/GenBank/DDBJ databases">
        <authorList>
            <consortium name="The Broad Institute Genome Sequencing Platform"/>
            <person name="Ward D."/>
            <person name="Feldgarden M."/>
            <person name="Earl A."/>
            <person name="Young S.K."/>
            <person name="Zeng Q."/>
            <person name="Koehrsen M."/>
            <person name="Alvarado L."/>
            <person name="Berlin A."/>
            <person name="Bochicchio J."/>
            <person name="Borenstein D."/>
            <person name="Chapman S.B."/>
            <person name="Chen Z."/>
            <person name="Engels R."/>
            <person name="Freedman E."/>
            <person name="Gellesch M."/>
            <person name="Goldberg J."/>
            <person name="Griggs A."/>
            <person name="Gujja S."/>
            <person name="Heilman E."/>
            <person name="Heiman D."/>
            <person name="Hepburn T."/>
            <person name="Howarth C."/>
            <person name="Jen D."/>
            <person name="Larson L."/>
            <person name="Lewis B."/>
            <person name="Mehta T."/>
            <person name="Park D."/>
            <person name="Pearson M."/>
            <person name="Roberts A."/>
            <person name="Saif S."/>
            <person name="Shea T."/>
            <person name="Shenoy N."/>
            <person name="Sisk P."/>
            <person name="Stolte C."/>
            <person name="Sykes S."/>
            <person name="Thomson T."/>
            <person name="Walk T."/>
            <person name="White J."/>
            <person name="Yandava C."/>
            <person name="Izard J."/>
            <person name="Baranova O.V."/>
            <person name="Blanton J.M."/>
            <person name="Tanner A.C."/>
            <person name="Dewhirst F.E."/>
            <person name="Haas B."/>
            <person name="Nusbaum C."/>
            <person name="Birren B."/>
        </authorList>
    </citation>
    <scope>NUCLEOTIDE SEQUENCE [LARGE SCALE GENOMIC DNA]</scope>
    <source>
        <strain evidence="1">1-1 BBBD Race 1</strain>
    </source>
</reference>
<keyword evidence="3" id="KW-1185">Reference proteome</keyword>
<reference evidence="2 3" key="3">
    <citation type="journal article" date="2017" name="G3 (Bethesda)">
        <title>Comparative analysis highlights variable genome content of wheat rusts and divergence of the mating loci.</title>
        <authorList>
            <person name="Cuomo C.A."/>
            <person name="Bakkeren G."/>
            <person name="Khalil H.B."/>
            <person name="Panwar V."/>
            <person name="Joly D."/>
            <person name="Linning R."/>
            <person name="Sakthikumar S."/>
            <person name="Song X."/>
            <person name="Adiconis X."/>
            <person name="Fan L."/>
            <person name="Goldberg J.M."/>
            <person name="Levin J.Z."/>
            <person name="Young S."/>
            <person name="Zeng Q."/>
            <person name="Anikster Y."/>
            <person name="Bruce M."/>
            <person name="Wang M."/>
            <person name="Yin C."/>
            <person name="McCallum B."/>
            <person name="Szabo L.J."/>
            <person name="Hulbert S."/>
            <person name="Chen X."/>
            <person name="Fellers J.P."/>
        </authorList>
    </citation>
    <scope>NUCLEOTIDE SEQUENCE</scope>
    <source>
        <strain evidence="3">Isolate 1-1 / race 1 (BBBD)</strain>
        <strain evidence="2">isolate 1-1 / race 1 (BBBD)</strain>
    </source>
</reference>
<evidence type="ECO:0000313" key="1">
    <source>
        <dbReference type="EMBL" id="OAV99201.1"/>
    </source>
</evidence>
<organism evidence="1">
    <name type="scientific">Puccinia triticina (isolate 1-1 / race 1 (BBBD))</name>
    <name type="common">Brown leaf rust fungus</name>
    <dbReference type="NCBI Taxonomy" id="630390"/>
    <lineage>
        <taxon>Eukaryota</taxon>
        <taxon>Fungi</taxon>
        <taxon>Dikarya</taxon>
        <taxon>Basidiomycota</taxon>
        <taxon>Pucciniomycotina</taxon>
        <taxon>Pucciniomycetes</taxon>
        <taxon>Pucciniales</taxon>
        <taxon>Pucciniaceae</taxon>
        <taxon>Puccinia</taxon>
    </lineage>
</organism>
<reference evidence="1" key="2">
    <citation type="submission" date="2016-05" db="EMBL/GenBank/DDBJ databases">
        <title>Comparative analysis highlights variable genome content of wheat rusts and divergence of the mating loci.</title>
        <authorList>
            <person name="Cuomo C.A."/>
            <person name="Bakkeren G."/>
            <person name="Szabo L."/>
            <person name="Khalil H."/>
            <person name="Joly D."/>
            <person name="Goldberg J."/>
            <person name="Young S."/>
            <person name="Zeng Q."/>
            <person name="Fellers J."/>
        </authorList>
    </citation>
    <scope>NUCLEOTIDE SEQUENCE [LARGE SCALE GENOMIC DNA]</scope>
    <source>
        <strain evidence="1">1-1 BBBD Race 1</strain>
    </source>
</reference>
<dbReference type="OrthoDB" id="2499532at2759"/>
<evidence type="ECO:0000313" key="3">
    <source>
        <dbReference type="Proteomes" id="UP000005240"/>
    </source>
</evidence>
<reference evidence="2" key="4">
    <citation type="submission" date="2025-05" db="UniProtKB">
        <authorList>
            <consortium name="EnsemblFungi"/>
        </authorList>
    </citation>
    <scope>IDENTIFICATION</scope>
    <source>
        <strain evidence="2">isolate 1-1 / race 1 (BBBD)</strain>
    </source>
</reference>
<gene>
    <name evidence="1" type="ORF">PTTG_25480</name>
</gene>